<keyword evidence="2" id="KW-1185">Reference proteome</keyword>
<dbReference type="InterPro" id="IPR012673">
    <property type="entry name" value="T3SS_SynN"/>
</dbReference>
<organism evidence="1 2">
    <name type="scientific">Halodesulfovibrio spirochaetisodalis</name>
    <dbReference type="NCBI Taxonomy" id="1560234"/>
    <lineage>
        <taxon>Bacteria</taxon>
        <taxon>Pseudomonadati</taxon>
        <taxon>Thermodesulfobacteriota</taxon>
        <taxon>Desulfovibrionia</taxon>
        <taxon>Desulfovibrionales</taxon>
        <taxon>Desulfovibrionaceae</taxon>
        <taxon>Halodesulfovibrio</taxon>
    </lineage>
</organism>
<dbReference type="EMBL" id="JXMS01000034">
    <property type="protein sequence ID" value="OBQ45958.1"/>
    <property type="molecule type" value="Genomic_DNA"/>
</dbReference>
<sequence>MLFESVISEFGKRIGMPELAPQQGEVVRFTFDETVSVAIERCQPSAMAPLFGVSISMGQQGPTVQSDIDALNEKAMRLVHYSTPQRFPLTCGKTGNGMLVFSTLLSEEECTVDVLEHALMYLDETLRSTFAA</sequence>
<dbReference type="STRING" id="1560234.SP90_15180"/>
<accession>A0A1B7X9D2</accession>
<gene>
    <name evidence="1" type="ORF">SP90_15180</name>
</gene>
<dbReference type="PATRIC" id="fig|1560234.3.peg.2319"/>
<proteinExistence type="predicted"/>
<dbReference type="Pfam" id="PF21665">
    <property type="entry name" value="Type_III_SycN"/>
    <property type="match status" value="1"/>
</dbReference>
<dbReference type="OrthoDB" id="5460575at2"/>
<dbReference type="GO" id="GO:0009306">
    <property type="term" value="P:protein secretion"/>
    <property type="evidence" value="ECO:0007669"/>
    <property type="project" value="InterPro"/>
</dbReference>
<protein>
    <submittedName>
        <fullName evidence="1">Uncharacterized protein</fullName>
    </submittedName>
</protein>
<dbReference type="RefSeq" id="WP_066858233.1">
    <property type="nucleotide sequence ID" value="NZ_JXMS01000034.1"/>
</dbReference>
<reference evidence="1 2" key="1">
    <citation type="submission" date="2015-01" db="EMBL/GenBank/DDBJ databases">
        <title>Desulfovibrio sp. JC271 draft genome sequence.</title>
        <authorList>
            <person name="Shivani Y."/>
            <person name="Subhash Y."/>
            <person name="Sasikala C."/>
            <person name="Ramana C.V."/>
        </authorList>
    </citation>
    <scope>NUCLEOTIDE SEQUENCE [LARGE SCALE GENOMIC DNA]</scope>
    <source>
        <strain evidence="1 2">JC271</strain>
    </source>
</reference>
<dbReference type="AlphaFoldDB" id="A0A1B7X9D2"/>
<evidence type="ECO:0000313" key="2">
    <source>
        <dbReference type="Proteomes" id="UP000091979"/>
    </source>
</evidence>
<comment type="caution">
    <text evidence="1">The sequence shown here is derived from an EMBL/GenBank/DDBJ whole genome shotgun (WGS) entry which is preliminary data.</text>
</comment>
<evidence type="ECO:0000313" key="1">
    <source>
        <dbReference type="EMBL" id="OBQ45958.1"/>
    </source>
</evidence>
<dbReference type="SUPFAM" id="SSF69635">
    <property type="entry name" value="Type III secretory system chaperone-like"/>
    <property type="match status" value="1"/>
</dbReference>
<dbReference type="Proteomes" id="UP000091979">
    <property type="component" value="Unassembled WGS sequence"/>
</dbReference>
<dbReference type="Gene3D" id="3.30.1460.10">
    <property type="match status" value="1"/>
</dbReference>
<name>A0A1B7X9D2_9BACT</name>